<proteinExistence type="predicted"/>
<keyword evidence="2" id="KW-0378">Hydrolase</keyword>
<dbReference type="GeneID" id="19207560"/>
<dbReference type="EMBL" id="JH711576">
    <property type="protein sequence ID" value="EIW83281.1"/>
    <property type="molecule type" value="Genomic_DNA"/>
</dbReference>
<evidence type="ECO:0000259" key="1">
    <source>
        <dbReference type="Pfam" id="PF12697"/>
    </source>
</evidence>
<dbReference type="PANTHER" id="PTHR37017">
    <property type="entry name" value="AB HYDROLASE-1 DOMAIN-CONTAINING PROTEIN-RELATED"/>
    <property type="match status" value="1"/>
</dbReference>
<name>A0A5M3MXB3_CONPW</name>
<dbReference type="GO" id="GO:0016787">
    <property type="term" value="F:hydrolase activity"/>
    <property type="evidence" value="ECO:0007669"/>
    <property type="project" value="UniProtKB-KW"/>
</dbReference>
<dbReference type="OMA" id="MPYFEHE"/>
<accession>A0A5M3MXB3</accession>
<dbReference type="Gene3D" id="3.40.50.1820">
    <property type="entry name" value="alpha/beta hydrolase"/>
    <property type="match status" value="1"/>
</dbReference>
<dbReference type="SUPFAM" id="SSF53474">
    <property type="entry name" value="alpha/beta-Hydrolases"/>
    <property type="match status" value="1"/>
</dbReference>
<comment type="caution">
    <text evidence="2">The sequence shown here is derived from an EMBL/GenBank/DDBJ whole genome shotgun (WGS) entry which is preliminary data.</text>
</comment>
<dbReference type="InterPro" id="IPR052897">
    <property type="entry name" value="Sec-Metab_Biosynth_Hydrolase"/>
</dbReference>
<dbReference type="KEGG" id="cput:CONPUDRAFT_53092"/>
<evidence type="ECO:0000313" key="3">
    <source>
        <dbReference type="Proteomes" id="UP000053558"/>
    </source>
</evidence>
<gene>
    <name evidence="2" type="ORF">CONPUDRAFT_53092</name>
</gene>
<dbReference type="OrthoDB" id="1263307at2759"/>
<dbReference type="RefSeq" id="XP_007766389.1">
    <property type="nucleotide sequence ID" value="XM_007768199.1"/>
</dbReference>
<sequence length="258" mass="28551">MSNSLKPTVLIVHGSWHAPAHYEPLGRRLEERGYNVFCPPLPSWHADPRATTLRADADAIEQALKKLVEDEQRHVVVVAHSYGGIVASEAVKASYGRKERAVEGKEGGVLHIVYMCAIVVEEGKSLVDQWGPLPKALPETLICSRTDGATAFFNDVAKDELERGQYVQKLVRGSVKPDIFPTTYAAYKHYPVTYILCTEDNVWPYKACQEVAVRDILVKNGAVVAEKILRSGHSPFITLPGEVAEFVDEIVEATSLDR</sequence>
<protein>
    <submittedName>
        <fullName evidence="2">Alpha beta-hydrolase</fullName>
    </submittedName>
</protein>
<dbReference type="PANTHER" id="PTHR37017:SF11">
    <property type="entry name" value="ESTERASE_LIPASE_THIOESTERASE DOMAIN-CONTAINING PROTEIN"/>
    <property type="match status" value="1"/>
</dbReference>
<keyword evidence="3" id="KW-1185">Reference proteome</keyword>
<dbReference type="AlphaFoldDB" id="A0A5M3MXB3"/>
<organism evidence="2 3">
    <name type="scientific">Coniophora puteana (strain RWD-64-598)</name>
    <name type="common">Brown rot fungus</name>
    <dbReference type="NCBI Taxonomy" id="741705"/>
    <lineage>
        <taxon>Eukaryota</taxon>
        <taxon>Fungi</taxon>
        <taxon>Dikarya</taxon>
        <taxon>Basidiomycota</taxon>
        <taxon>Agaricomycotina</taxon>
        <taxon>Agaricomycetes</taxon>
        <taxon>Agaricomycetidae</taxon>
        <taxon>Boletales</taxon>
        <taxon>Coniophorineae</taxon>
        <taxon>Coniophoraceae</taxon>
        <taxon>Coniophora</taxon>
    </lineage>
</organism>
<evidence type="ECO:0000313" key="2">
    <source>
        <dbReference type="EMBL" id="EIW83281.1"/>
    </source>
</evidence>
<dbReference type="Proteomes" id="UP000053558">
    <property type="component" value="Unassembled WGS sequence"/>
</dbReference>
<reference evidence="3" key="1">
    <citation type="journal article" date="2012" name="Science">
        <title>The Paleozoic origin of enzymatic lignin decomposition reconstructed from 31 fungal genomes.</title>
        <authorList>
            <person name="Floudas D."/>
            <person name="Binder M."/>
            <person name="Riley R."/>
            <person name="Barry K."/>
            <person name="Blanchette R.A."/>
            <person name="Henrissat B."/>
            <person name="Martinez A.T."/>
            <person name="Otillar R."/>
            <person name="Spatafora J.W."/>
            <person name="Yadav J.S."/>
            <person name="Aerts A."/>
            <person name="Benoit I."/>
            <person name="Boyd A."/>
            <person name="Carlson A."/>
            <person name="Copeland A."/>
            <person name="Coutinho P.M."/>
            <person name="de Vries R.P."/>
            <person name="Ferreira P."/>
            <person name="Findley K."/>
            <person name="Foster B."/>
            <person name="Gaskell J."/>
            <person name="Glotzer D."/>
            <person name="Gorecki P."/>
            <person name="Heitman J."/>
            <person name="Hesse C."/>
            <person name="Hori C."/>
            <person name="Igarashi K."/>
            <person name="Jurgens J.A."/>
            <person name="Kallen N."/>
            <person name="Kersten P."/>
            <person name="Kohler A."/>
            <person name="Kuees U."/>
            <person name="Kumar T.K.A."/>
            <person name="Kuo A."/>
            <person name="LaButti K."/>
            <person name="Larrondo L.F."/>
            <person name="Lindquist E."/>
            <person name="Ling A."/>
            <person name="Lombard V."/>
            <person name="Lucas S."/>
            <person name="Lundell T."/>
            <person name="Martin R."/>
            <person name="McLaughlin D.J."/>
            <person name="Morgenstern I."/>
            <person name="Morin E."/>
            <person name="Murat C."/>
            <person name="Nagy L.G."/>
            <person name="Nolan M."/>
            <person name="Ohm R.A."/>
            <person name="Patyshakuliyeva A."/>
            <person name="Rokas A."/>
            <person name="Ruiz-Duenas F.J."/>
            <person name="Sabat G."/>
            <person name="Salamov A."/>
            <person name="Samejima M."/>
            <person name="Schmutz J."/>
            <person name="Slot J.C."/>
            <person name="St John F."/>
            <person name="Stenlid J."/>
            <person name="Sun H."/>
            <person name="Sun S."/>
            <person name="Syed K."/>
            <person name="Tsang A."/>
            <person name="Wiebenga A."/>
            <person name="Young D."/>
            <person name="Pisabarro A."/>
            <person name="Eastwood D.C."/>
            <person name="Martin F."/>
            <person name="Cullen D."/>
            <person name="Grigoriev I.V."/>
            <person name="Hibbett D.S."/>
        </authorList>
    </citation>
    <scope>NUCLEOTIDE SEQUENCE [LARGE SCALE GENOMIC DNA]</scope>
    <source>
        <strain evidence="3">RWD-64-598 SS2</strain>
    </source>
</reference>
<dbReference type="InterPro" id="IPR000073">
    <property type="entry name" value="AB_hydrolase_1"/>
</dbReference>
<dbReference type="Pfam" id="PF12697">
    <property type="entry name" value="Abhydrolase_6"/>
    <property type="match status" value="1"/>
</dbReference>
<dbReference type="InterPro" id="IPR029058">
    <property type="entry name" value="AB_hydrolase_fold"/>
</dbReference>
<feature type="domain" description="AB hydrolase-1" evidence="1">
    <location>
        <begin position="9"/>
        <end position="245"/>
    </location>
</feature>